<dbReference type="Gene3D" id="3.40.50.1110">
    <property type="entry name" value="SGNH hydrolase"/>
    <property type="match status" value="1"/>
</dbReference>
<dbReference type="InterPro" id="IPR036514">
    <property type="entry name" value="SGNH_hydro_sf"/>
</dbReference>
<gene>
    <name evidence="1" type="ORF">ACHAWO_001860</name>
</gene>
<dbReference type="SUPFAM" id="SSF52266">
    <property type="entry name" value="SGNH hydrolase"/>
    <property type="match status" value="1"/>
</dbReference>
<dbReference type="EMBL" id="JALLPJ020001032">
    <property type="protein sequence ID" value="KAL3777669.1"/>
    <property type="molecule type" value="Genomic_DNA"/>
</dbReference>
<protein>
    <recommendedName>
        <fullName evidence="3">SGNH hydrolase-type esterase domain-containing protein</fullName>
    </recommendedName>
</protein>
<proteinExistence type="predicted"/>
<dbReference type="PANTHER" id="PTHR34407">
    <property type="entry name" value="EXPRESSED PROTEIN"/>
    <property type="match status" value="1"/>
</dbReference>
<dbReference type="PANTHER" id="PTHR34407:SF1">
    <property type="entry name" value="SGNH HYDROLASE-TYPE ESTERASE DOMAIN-CONTAINING PROTEIN"/>
    <property type="match status" value="1"/>
</dbReference>
<name>A0ABD3NP26_9STRA</name>
<dbReference type="Proteomes" id="UP001530400">
    <property type="component" value="Unassembled WGS sequence"/>
</dbReference>
<organism evidence="1 2">
    <name type="scientific">Cyclotella atomus</name>
    <dbReference type="NCBI Taxonomy" id="382360"/>
    <lineage>
        <taxon>Eukaryota</taxon>
        <taxon>Sar</taxon>
        <taxon>Stramenopiles</taxon>
        <taxon>Ochrophyta</taxon>
        <taxon>Bacillariophyta</taxon>
        <taxon>Coscinodiscophyceae</taxon>
        <taxon>Thalassiosirophycidae</taxon>
        <taxon>Stephanodiscales</taxon>
        <taxon>Stephanodiscaceae</taxon>
        <taxon>Cyclotella</taxon>
    </lineage>
</organism>
<dbReference type="AlphaFoldDB" id="A0ABD3NP26"/>
<dbReference type="CDD" id="cd00229">
    <property type="entry name" value="SGNH_hydrolase"/>
    <property type="match status" value="1"/>
</dbReference>
<sequence length="581" mass="65827">MSSNRRITLIAALACYVAGMATEFMFGAFSSMIDLHDSNLQEVKVHLKVDSSTDSQDCGEEAASSSSVSLSPDDISLIEEIIPKELQPAYAPENLQFNVTRSMIRKSRPIIGNTDRLHAYIKKLQNRQCTTVLFLGGSVTGGHNAKGPQNAFPRHFMDWLNHKYPCLNKDGSIGLHEMKKTHAQNSQTHFIHWSMVSEIDRIDLVFIEFCVNDHYLSDLPHALEDKGSITQNNEYIDMWYSEAIIRRLLMLRKPDPIAIVTFNADYIGKSWATFPPFYNPEKARTGSLFRANEEPVKLWISSLYEIPVFSASIWMLPLASKLGMEKQFPKQFGLTNPYSTLDWHADACCHPHPEGHKILALVLAYCMIEEEKEMVRNNTDKAGIERDFTIDGLLRDPVYLSPEEEAMYVQKETEVSTDIDFTDPNGEVEWKKFALSIDSWSWFADNREKDKFGLICSDMKGGPHVSLSVKGGKHGLVEISYVMSYENFGLALAWLDDDTTNIRSNDCKTVVQKKGADTKNKGNKPERLIAYWDETASVPTVQLLKKRLSEGEKKVLHICLTPQNEYTIGANKFKLLGVRVY</sequence>
<evidence type="ECO:0008006" key="3">
    <source>
        <dbReference type="Google" id="ProtNLM"/>
    </source>
</evidence>
<evidence type="ECO:0000313" key="2">
    <source>
        <dbReference type="Proteomes" id="UP001530400"/>
    </source>
</evidence>
<comment type="caution">
    <text evidence="1">The sequence shown here is derived from an EMBL/GenBank/DDBJ whole genome shotgun (WGS) entry which is preliminary data.</text>
</comment>
<reference evidence="1 2" key="1">
    <citation type="submission" date="2024-10" db="EMBL/GenBank/DDBJ databases">
        <title>Updated reference genomes for cyclostephanoid diatoms.</title>
        <authorList>
            <person name="Roberts W.R."/>
            <person name="Alverson A.J."/>
        </authorList>
    </citation>
    <scope>NUCLEOTIDE SEQUENCE [LARGE SCALE GENOMIC DNA]</scope>
    <source>
        <strain evidence="1 2">AJA010-31</strain>
    </source>
</reference>
<evidence type="ECO:0000313" key="1">
    <source>
        <dbReference type="EMBL" id="KAL3777669.1"/>
    </source>
</evidence>
<keyword evidence="2" id="KW-1185">Reference proteome</keyword>
<accession>A0ABD3NP26</accession>